<keyword evidence="1" id="KW-1133">Transmembrane helix</keyword>
<dbReference type="SUPFAM" id="SSF159121">
    <property type="entry name" value="BC4932-like"/>
    <property type="match status" value="1"/>
</dbReference>
<evidence type="ECO:0000256" key="1">
    <source>
        <dbReference type="SAM" id="Phobius"/>
    </source>
</evidence>
<evidence type="ECO:0008006" key="4">
    <source>
        <dbReference type="Google" id="ProtNLM"/>
    </source>
</evidence>
<gene>
    <name evidence="2" type="ORF">UC7_00289</name>
</gene>
<name>R3WRQ2_9ENTE</name>
<dbReference type="EMBL" id="AJAU01000004">
    <property type="protein sequence ID" value="EOL50516.1"/>
    <property type="molecule type" value="Genomic_DNA"/>
</dbReference>
<dbReference type="RefSeq" id="WP_010770493.1">
    <property type="nucleotide sequence ID" value="NZ_KB946332.1"/>
</dbReference>
<dbReference type="OrthoDB" id="2199916at2"/>
<reference evidence="2 3" key="1">
    <citation type="submission" date="2013-02" db="EMBL/GenBank/DDBJ databases">
        <title>The Genome Sequence of Enterococcus caccae BAA-1240.</title>
        <authorList>
            <consortium name="The Broad Institute Genome Sequencing Platform"/>
            <consortium name="The Broad Institute Genome Sequencing Center for Infectious Disease"/>
            <person name="Earl A.M."/>
            <person name="Gilmore M.S."/>
            <person name="Lebreton F."/>
            <person name="Walker B."/>
            <person name="Young S.K."/>
            <person name="Zeng Q."/>
            <person name="Gargeya S."/>
            <person name="Fitzgerald M."/>
            <person name="Haas B."/>
            <person name="Abouelleil A."/>
            <person name="Alvarado L."/>
            <person name="Arachchi H.M."/>
            <person name="Berlin A.M."/>
            <person name="Chapman S.B."/>
            <person name="Dewar J."/>
            <person name="Goldberg J."/>
            <person name="Griggs A."/>
            <person name="Gujja S."/>
            <person name="Hansen M."/>
            <person name="Howarth C."/>
            <person name="Imamovic A."/>
            <person name="Larimer J."/>
            <person name="McCowan C."/>
            <person name="Murphy C."/>
            <person name="Neiman D."/>
            <person name="Pearson M."/>
            <person name="Priest M."/>
            <person name="Roberts A."/>
            <person name="Saif S."/>
            <person name="Shea T."/>
            <person name="Sisk P."/>
            <person name="Sykes S."/>
            <person name="Wortman J."/>
            <person name="Nusbaum C."/>
            <person name="Birren B."/>
        </authorList>
    </citation>
    <scope>NUCLEOTIDE SEQUENCE [LARGE SCALE GENOMIC DNA]</scope>
    <source>
        <strain evidence="2 3">ATCC BAA-1240</strain>
    </source>
</reference>
<accession>R3WRQ2</accession>
<proteinExistence type="predicted"/>
<dbReference type="Proteomes" id="UP000013840">
    <property type="component" value="Unassembled WGS sequence"/>
</dbReference>
<dbReference type="Pfam" id="PF06486">
    <property type="entry name" value="DUF1093"/>
    <property type="match status" value="1"/>
</dbReference>
<sequence>MKRFCKAILATIIVFAVGIVGLRIYTYNNTSLAAAVIDNLNPLVKNDTLYVKTTSKYDYKYLDAVSKIENFAYIQTCYTRKGETRKLEYVSLGKQLSPGKFLKLRVKGQNVLSWEEIKQRELPEPVIPLL</sequence>
<organism evidence="2 3">
    <name type="scientific">Enterococcus caccae ATCC BAA-1240</name>
    <dbReference type="NCBI Taxonomy" id="1158612"/>
    <lineage>
        <taxon>Bacteria</taxon>
        <taxon>Bacillati</taxon>
        <taxon>Bacillota</taxon>
        <taxon>Bacilli</taxon>
        <taxon>Lactobacillales</taxon>
        <taxon>Enterococcaceae</taxon>
        <taxon>Enterococcus</taxon>
    </lineage>
</organism>
<comment type="caution">
    <text evidence="2">The sequence shown here is derived from an EMBL/GenBank/DDBJ whole genome shotgun (WGS) entry which is preliminary data.</text>
</comment>
<keyword evidence="1" id="KW-0812">Transmembrane</keyword>
<dbReference type="PATRIC" id="fig|1158612.3.peg.297"/>
<dbReference type="PANTHER" id="PTHR36433">
    <property type="entry name" value="HYPOTHETICAL CYTOSOLIC PROTEIN"/>
    <property type="match status" value="1"/>
</dbReference>
<dbReference type="AlphaFoldDB" id="R3WRQ2"/>
<evidence type="ECO:0000313" key="3">
    <source>
        <dbReference type="Proteomes" id="UP000013840"/>
    </source>
</evidence>
<dbReference type="eggNOG" id="COG5294">
    <property type="taxonomic scope" value="Bacteria"/>
</dbReference>
<dbReference type="STRING" id="317735.RU98_GL000468"/>
<dbReference type="InterPro" id="IPR006542">
    <property type="entry name" value="DUF1093"/>
</dbReference>
<feature type="transmembrane region" description="Helical" evidence="1">
    <location>
        <begin position="7"/>
        <end position="25"/>
    </location>
</feature>
<dbReference type="InterPro" id="IPR036166">
    <property type="entry name" value="YxeA-like_sf"/>
</dbReference>
<evidence type="ECO:0000313" key="2">
    <source>
        <dbReference type="EMBL" id="EOL50516.1"/>
    </source>
</evidence>
<dbReference type="Gene3D" id="2.40.50.480">
    <property type="match status" value="1"/>
</dbReference>
<dbReference type="PANTHER" id="PTHR36433:SF2">
    <property type="entry name" value="YXEA FAMILY PROTEIN"/>
    <property type="match status" value="1"/>
</dbReference>
<protein>
    <recommendedName>
        <fullName evidence="4">YxeA family protein</fullName>
    </recommendedName>
</protein>
<keyword evidence="1" id="KW-0472">Membrane</keyword>
<keyword evidence="3" id="KW-1185">Reference proteome</keyword>
<dbReference type="NCBIfam" id="TIGR01655">
    <property type="entry name" value="yxeA_fam"/>
    <property type="match status" value="1"/>
</dbReference>